<dbReference type="OMA" id="QMEWVPA"/>
<dbReference type="HOGENOM" id="CLU_066030_0_0_1"/>
<keyword evidence="3" id="KW-1185">Reference proteome</keyword>
<feature type="region of interest" description="Disordered" evidence="1">
    <location>
        <begin position="1"/>
        <end position="75"/>
    </location>
</feature>
<protein>
    <submittedName>
        <fullName evidence="2">Uncharacterized protein</fullName>
    </submittedName>
</protein>
<dbReference type="EMBL" id="JH971391">
    <property type="protein sequence ID" value="EKM78722.1"/>
    <property type="molecule type" value="Genomic_DNA"/>
</dbReference>
<name>K5X6Y1_AGABU</name>
<organism evidence="2 3">
    <name type="scientific">Agaricus bisporus var. burnettii (strain JB137-S8 / ATCC MYA-4627 / FGSC 10392)</name>
    <name type="common">White button mushroom</name>
    <dbReference type="NCBI Taxonomy" id="597362"/>
    <lineage>
        <taxon>Eukaryota</taxon>
        <taxon>Fungi</taxon>
        <taxon>Dikarya</taxon>
        <taxon>Basidiomycota</taxon>
        <taxon>Agaricomycotina</taxon>
        <taxon>Agaricomycetes</taxon>
        <taxon>Agaricomycetidae</taxon>
        <taxon>Agaricales</taxon>
        <taxon>Agaricineae</taxon>
        <taxon>Agaricaceae</taxon>
        <taxon>Agaricus</taxon>
    </lineage>
</organism>
<dbReference type="InParanoid" id="K5X6Y1"/>
<dbReference type="PANTHER" id="PTHR31649">
    <property type="entry name" value="AGAP009604-PA"/>
    <property type="match status" value="1"/>
</dbReference>
<reference evidence="3" key="1">
    <citation type="journal article" date="2012" name="Proc. Natl. Acad. Sci. U.S.A.">
        <title>Genome sequence of the button mushroom Agaricus bisporus reveals mechanisms governing adaptation to a humic-rich ecological niche.</title>
        <authorList>
            <person name="Morin E."/>
            <person name="Kohler A."/>
            <person name="Baker A.R."/>
            <person name="Foulongne-Oriol M."/>
            <person name="Lombard V."/>
            <person name="Nagy L.G."/>
            <person name="Ohm R.A."/>
            <person name="Patyshakuliyeva A."/>
            <person name="Brun A."/>
            <person name="Aerts A.L."/>
            <person name="Bailey A.M."/>
            <person name="Billette C."/>
            <person name="Coutinho P.M."/>
            <person name="Deakin G."/>
            <person name="Doddapaneni H."/>
            <person name="Floudas D."/>
            <person name="Grimwood J."/>
            <person name="Hilden K."/>
            <person name="Kuees U."/>
            <person name="LaButti K.M."/>
            <person name="Lapidus A."/>
            <person name="Lindquist E.A."/>
            <person name="Lucas S.M."/>
            <person name="Murat C."/>
            <person name="Riley R.W."/>
            <person name="Salamov A.A."/>
            <person name="Schmutz J."/>
            <person name="Subramanian V."/>
            <person name="Woesten H.A.B."/>
            <person name="Xu J."/>
            <person name="Eastwood D.C."/>
            <person name="Foster G.D."/>
            <person name="Sonnenberg A.S."/>
            <person name="Cullen D."/>
            <person name="de Vries R.P."/>
            <person name="Lundell T."/>
            <person name="Hibbett D.S."/>
            <person name="Henrissat B."/>
            <person name="Burton K.S."/>
            <person name="Kerrigan R.W."/>
            <person name="Challen M.P."/>
            <person name="Grigoriev I.V."/>
            <person name="Martin F."/>
        </authorList>
    </citation>
    <scope>NUCLEOTIDE SEQUENCE [LARGE SCALE GENOMIC DNA]</scope>
    <source>
        <strain evidence="3">JB137-S8 / ATCC MYA-4627 / FGSC 10392</strain>
    </source>
</reference>
<dbReference type="AlphaFoldDB" id="K5X6Y1"/>
<accession>K5X6Y1</accession>
<dbReference type="InterPro" id="IPR006616">
    <property type="entry name" value="DM9_repeat"/>
</dbReference>
<dbReference type="OrthoDB" id="2142040at2759"/>
<evidence type="ECO:0000256" key="1">
    <source>
        <dbReference type="SAM" id="MobiDB-lite"/>
    </source>
</evidence>
<dbReference type="GeneID" id="18829399"/>
<dbReference type="PANTHER" id="PTHR31649:SF1">
    <property type="entry name" value="FARNESOIC ACID O-METHYL TRANSFERASE DOMAIN-CONTAINING PROTEIN"/>
    <property type="match status" value="1"/>
</dbReference>
<feature type="compositionally biased region" description="Pro residues" evidence="1">
    <location>
        <begin position="29"/>
        <end position="38"/>
    </location>
</feature>
<dbReference type="Pfam" id="PF11901">
    <property type="entry name" value="DM9"/>
    <property type="match status" value="1"/>
</dbReference>
<evidence type="ECO:0000313" key="2">
    <source>
        <dbReference type="EMBL" id="EKM78722.1"/>
    </source>
</evidence>
<proteinExistence type="predicted"/>
<dbReference type="KEGG" id="abp:AGABI1DRAFT41321"/>
<dbReference type="RefSeq" id="XP_007330350.1">
    <property type="nucleotide sequence ID" value="XM_007330288.1"/>
</dbReference>
<dbReference type="eggNOG" id="ENOG502SJVU">
    <property type="taxonomic scope" value="Eukaryota"/>
</dbReference>
<evidence type="ECO:0000313" key="3">
    <source>
        <dbReference type="Proteomes" id="UP000008493"/>
    </source>
</evidence>
<gene>
    <name evidence="2" type="ORF">AGABI1DRAFT_41321</name>
</gene>
<sequence>MGGGAASEFFSPSGHSDTRAPSDVGTYPGAPPPYPPPHDQSQGFQPPPVDFKSPPQFAPPPPQSSQAPPSGYRVPLRTDSAFASAEQCGPPVAYDADGVSPIFIGSALFESSVQPCKIGPHLQPTPVALAYGGREVSHDGRYDLLPFVPDQMEWVPAQYGQIPPGRRPVEGGYEENGGKLYHAMANVNGVRVPGKTGDHLGAANIPFGGQEHAYQQYEIL</sequence>
<dbReference type="Proteomes" id="UP000008493">
    <property type="component" value="Unassembled WGS sequence"/>
</dbReference>
<dbReference type="SMART" id="SM00696">
    <property type="entry name" value="DM9"/>
    <property type="match status" value="1"/>
</dbReference>